<evidence type="ECO:0000256" key="1">
    <source>
        <dbReference type="SAM" id="MobiDB-lite"/>
    </source>
</evidence>
<dbReference type="EMBL" id="CAUJNA010003422">
    <property type="protein sequence ID" value="CAJ1401605.1"/>
    <property type="molecule type" value="Genomic_DNA"/>
</dbReference>
<accession>A0AA36J8J7</accession>
<reference evidence="2" key="1">
    <citation type="submission" date="2023-08" db="EMBL/GenBank/DDBJ databases">
        <authorList>
            <person name="Chen Y."/>
            <person name="Shah S."/>
            <person name="Dougan E. K."/>
            <person name="Thang M."/>
            <person name="Chan C."/>
        </authorList>
    </citation>
    <scope>NUCLEOTIDE SEQUENCE</scope>
</reference>
<feature type="compositionally biased region" description="Low complexity" evidence="1">
    <location>
        <begin position="393"/>
        <end position="405"/>
    </location>
</feature>
<feature type="compositionally biased region" description="Basic and acidic residues" evidence="1">
    <location>
        <begin position="406"/>
        <end position="428"/>
    </location>
</feature>
<organism evidence="2 3">
    <name type="scientific">Effrenium voratum</name>
    <dbReference type="NCBI Taxonomy" id="2562239"/>
    <lineage>
        <taxon>Eukaryota</taxon>
        <taxon>Sar</taxon>
        <taxon>Alveolata</taxon>
        <taxon>Dinophyceae</taxon>
        <taxon>Suessiales</taxon>
        <taxon>Symbiodiniaceae</taxon>
        <taxon>Effrenium</taxon>
    </lineage>
</organism>
<feature type="compositionally biased region" description="Basic and acidic residues" evidence="1">
    <location>
        <begin position="460"/>
        <end position="480"/>
    </location>
</feature>
<feature type="compositionally biased region" description="Low complexity" evidence="1">
    <location>
        <begin position="481"/>
        <end position="495"/>
    </location>
</feature>
<gene>
    <name evidence="2" type="ORF">EVOR1521_LOCUS24718</name>
</gene>
<dbReference type="AlphaFoldDB" id="A0AA36J8J7"/>
<feature type="region of interest" description="Disordered" evidence="1">
    <location>
        <begin position="314"/>
        <end position="582"/>
    </location>
</feature>
<feature type="compositionally biased region" description="Basic and acidic residues" evidence="1">
    <location>
        <begin position="496"/>
        <end position="507"/>
    </location>
</feature>
<evidence type="ECO:0000313" key="2">
    <source>
        <dbReference type="EMBL" id="CAJ1401605.1"/>
    </source>
</evidence>
<feature type="compositionally biased region" description="Low complexity" evidence="1">
    <location>
        <begin position="316"/>
        <end position="339"/>
    </location>
</feature>
<dbReference type="Proteomes" id="UP001178507">
    <property type="component" value="Unassembled WGS sequence"/>
</dbReference>
<feature type="compositionally biased region" description="Basic and acidic residues" evidence="1">
    <location>
        <begin position="340"/>
        <end position="392"/>
    </location>
</feature>
<name>A0AA36J8J7_9DINO</name>
<feature type="compositionally biased region" description="Basic residues" evidence="1">
    <location>
        <begin position="571"/>
        <end position="582"/>
    </location>
</feature>
<sequence length="582" mass="64492">MLKTELDPDFSQCVTLEELVQSAINLGLSGGEAAARKFFEHAADHDFLTLVNLDPQAAVLATRFQRWAQEHGHPRRLFFADEDVLRQNQVLSLDDFAEICRRNGLVAPDSEMAELYGFCDLSEEGIRAADLLFLEPDPRVRDHEEQRLRIMRLGQREHKQQFMAEVFQEEKNRGVSDRHRLAPRPWQARNFEQLPQIVCEKKQDWQQAEERRTEQARAEFLHYLRKSYGNEVRAWRRALDPQGTFRLSLTGLRKFFHAEAGLRDCRAPGSPGNFTKARARAGRGQDVDEADAAALEQALNVAKTIAARRLGETEHAANQAEATQAEATQAACSEAAANHAEAEAKEAKAEAEAKEAASGAKEAEAEAKEAAGEAKQEEAEAKEAEGEAKEAETQQAAGNNAGAKQAEAEAKEAEAEAKEAEGEAKPETKQAAGNEAANQAEAKEAETQQAAGNNAGAKQAEAEAKEAEAEAKEAEGEAKQAETQQAAGNNAGAKQPEAEAKEAELKPRRQKLKPRRQPAEPSRRKEKPRRQKVKPRRQKPSRQPATAQEPKRQKQSRQKTSRQVWQPSKPSKGRTRRSPKKS</sequence>
<feature type="compositionally biased region" description="Low complexity" evidence="1">
    <location>
        <begin position="429"/>
        <end position="440"/>
    </location>
</feature>
<feature type="compositionally biased region" description="Basic residues" evidence="1">
    <location>
        <begin position="524"/>
        <end position="540"/>
    </location>
</feature>
<proteinExistence type="predicted"/>
<protein>
    <submittedName>
        <fullName evidence="2">Uncharacterized protein</fullName>
    </submittedName>
</protein>
<comment type="caution">
    <text evidence="2">The sequence shown here is derived from an EMBL/GenBank/DDBJ whole genome shotgun (WGS) entry which is preliminary data.</text>
</comment>
<feature type="compositionally biased region" description="Low complexity" evidence="1">
    <location>
        <begin position="447"/>
        <end position="459"/>
    </location>
</feature>
<evidence type="ECO:0000313" key="3">
    <source>
        <dbReference type="Proteomes" id="UP001178507"/>
    </source>
</evidence>
<keyword evidence="3" id="KW-1185">Reference proteome</keyword>